<feature type="compositionally biased region" description="Polar residues" evidence="1">
    <location>
        <begin position="20"/>
        <end position="32"/>
    </location>
</feature>
<dbReference type="EMBL" id="JAULSU010000006">
    <property type="protein sequence ID" value="KAK0613993.1"/>
    <property type="molecule type" value="Genomic_DNA"/>
</dbReference>
<feature type="region of interest" description="Disordered" evidence="1">
    <location>
        <begin position="16"/>
        <end position="77"/>
    </location>
</feature>
<organism evidence="2 3">
    <name type="scientific">Immersiella caudata</name>
    <dbReference type="NCBI Taxonomy" id="314043"/>
    <lineage>
        <taxon>Eukaryota</taxon>
        <taxon>Fungi</taxon>
        <taxon>Dikarya</taxon>
        <taxon>Ascomycota</taxon>
        <taxon>Pezizomycotina</taxon>
        <taxon>Sordariomycetes</taxon>
        <taxon>Sordariomycetidae</taxon>
        <taxon>Sordariales</taxon>
        <taxon>Lasiosphaeriaceae</taxon>
        <taxon>Immersiella</taxon>
    </lineage>
</organism>
<sequence>MPFTWFLELGFTMQPRGKSSLESSGNDSTSFSYPHHQRAKPPSDTGPRRRALELTKKQLRSRHRNDSATPNHTQPREDHADDSILVFWLVLQYQLNLVACLFCELTPLQNPSTKPCRIRHSRVCRLAASSLATSCNFREDSLGGHKRQNHWSREARGSCAFRMVPGFVLNLLTAAALSILATVMPLTLTADISCVALMVRRAPLSREATLQPGQF</sequence>
<dbReference type="AlphaFoldDB" id="A0AA39WEN7"/>
<evidence type="ECO:0000313" key="3">
    <source>
        <dbReference type="Proteomes" id="UP001175000"/>
    </source>
</evidence>
<accession>A0AA39WEN7</accession>
<name>A0AA39WEN7_9PEZI</name>
<proteinExistence type="predicted"/>
<evidence type="ECO:0000313" key="2">
    <source>
        <dbReference type="EMBL" id="KAK0613993.1"/>
    </source>
</evidence>
<evidence type="ECO:0000256" key="1">
    <source>
        <dbReference type="SAM" id="MobiDB-lite"/>
    </source>
</evidence>
<feature type="compositionally biased region" description="Basic and acidic residues" evidence="1">
    <location>
        <begin position="46"/>
        <end position="56"/>
    </location>
</feature>
<dbReference type="Proteomes" id="UP001175000">
    <property type="component" value="Unassembled WGS sequence"/>
</dbReference>
<reference evidence="2" key="1">
    <citation type="submission" date="2023-06" db="EMBL/GenBank/DDBJ databases">
        <title>Genome-scale phylogeny and comparative genomics of the fungal order Sordariales.</title>
        <authorList>
            <consortium name="Lawrence Berkeley National Laboratory"/>
            <person name="Hensen N."/>
            <person name="Bonometti L."/>
            <person name="Westerberg I."/>
            <person name="Brannstrom I.O."/>
            <person name="Guillou S."/>
            <person name="Cros-Aarteil S."/>
            <person name="Calhoun S."/>
            <person name="Haridas S."/>
            <person name="Kuo A."/>
            <person name="Mondo S."/>
            <person name="Pangilinan J."/>
            <person name="Riley R."/>
            <person name="Labutti K."/>
            <person name="Andreopoulos B."/>
            <person name="Lipzen A."/>
            <person name="Chen C."/>
            <person name="Yanf M."/>
            <person name="Daum C."/>
            <person name="Ng V."/>
            <person name="Clum A."/>
            <person name="Steindorff A."/>
            <person name="Ohm R."/>
            <person name="Martin F."/>
            <person name="Silar P."/>
            <person name="Natvig D."/>
            <person name="Lalanne C."/>
            <person name="Gautier V."/>
            <person name="Ament-Velasquez S.L."/>
            <person name="Kruys A."/>
            <person name="Hutchinson M.I."/>
            <person name="Powell A.J."/>
            <person name="Barry K."/>
            <person name="Miller A.N."/>
            <person name="Grigoriev I.V."/>
            <person name="Debuchy R."/>
            <person name="Gladieux P."/>
            <person name="Thoren M.H."/>
            <person name="Johannesson H."/>
        </authorList>
    </citation>
    <scope>NUCLEOTIDE SEQUENCE</scope>
    <source>
        <strain evidence="2">CBS 606.72</strain>
    </source>
</reference>
<gene>
    <name evidence="2" type="ORF">B0T14DRAFT_291413</name>
</gene>
<protein>
    <submittedName>
        <fullName evidence="2">Uncharacterized protein</fullName>
    </submittedName>
</protein>
<comment type="caution">
    <text evidence="2">The sequence shown here is derived from an EMBL/GenBank/DDBJ whole genome shotgun (WGS) entry which is preliminary data.</text>
</comment>
<keyword evidence="3" id="KW-1185">Reference proteome</keyword>